<evidence type="ECO:0000259" key="6">
    <source>
        <dbReference type="Pfam" id="PF04055"/>
    </source>
</evidence>
<evidence type="ECO:0000256" key="3">
    <source>
        <dbReference type="ARBA" id="ARBA00022723"/>
    </source>
</evidence>
<keyword evidence="1" id="KW-0004">4Fe-4S</keyword>
<reference evidence="7" key="1">
    <citation type="journal article" date="2023" name="J. Hazard. Mater.">
        <title>Anaerobic biodegradation of pyrene and benzo[a]pyrene by a new sulfate-reducing Desulforamulus aquiferis strain DSA.</title>
        <authorList>
            <person name="Zhang Z."/>
            <person name="Sun J."/>
            <person name="Gong X."/>
            <person name="Wang C."/>
            <person name="Wang H."/>
        </authorList>
    </citation>
    <scope>NUCLEOTIDE SEQUENCE</scope>
    <source>
        <strain evidence="7">DSA</strain>
    </source>
</reference>
<keyword evidence="8" id="KW-1185">Reference proteome</keyword>
<dbReference type="RefSeq" id="WP_304540987.1">
    <property type="nucleotide sequence ID" value="NZ_JARPTC010000003.1"/>
</dbReference>
<accession>A0AAW7ZBH3</accession>
<evidence type="ECO:0000256" key="4">
    <source>
        <dbReference type="ARBA" id="ARBA00023004"/>
    </source>
</evidence>
<dbReference type="SFLD" id="SFLDS00029">
    <property type="entry name" value="Radical_SAM"/>
    <property type="match status" value="1"/>
</dbReference>
<dbReference type="GO" id="GO:0046872">
    <property type="term" value="F:metal ion binding"/>
    <property type="evidence" value="ECO:0007669"/>
    <property type="project" value="UniProtKB-KW"/>
</dbReference>
<dbReference type="GO" id="GO:0003824">
    <property type="term" value="F:catalytic activity"/>
    <property type="evidence" value="ECO:0007669"/>
    <property type="project" value="InterPro"/>
</dbReference>
<proteinExistence type="predicted"/>
<sequence length="198" mass="21971">MDSQFTISYQIGDVLYLNLTNRCSNKCVFCIRESQAGVGYNLWLEKEPTVLEILDAVMEPAQYKEIVFCGYGEPLSRLDVVKEVASNLKGRGAKSIRINTNGKANIFYGRNIVPDVGGIIDTMSISLNAHNAVTYNELCNPVEGEEAYYAILDFARKCIGVIPKVILSVVEWPGVNIEACEKIALEIGADFRLRKPTL</sequence>
<name>A0AAW7ZBH3_9FIRM</name>
<dbReference type="CDD" id="cd01335">
    <property type="entry name" value="Radical_SAM"/>
    <property type="match status" value="1"/>
</dbReference>
<dbReference type="InterPro" id="IPR007197">
    <property type="entry name" value="rSAM"/>
</dbReference>
<evidence type="ECO:0000313" key="7">
    <source>
        <dbReference type="EMBL" id="MDO7786135.1"/>
    </source>
</evidence>
<dbReference type="EMBL" id="JARPTC010000003">
    <property type="protein sequence ID" value="MDO7786135.1"/>
    <property type="molecule type" value="Genomic_DNA"/>
</dbReference>
<dbReference type="SUPFAM" id="SSF102114">
    <property type="entry name" value="Radical SAM enzymes"/>
    <property type="match status" value="1"/>
</dbReference>
<keyword evidence="4" id="KW-0408">Iron</keyword>
<feature type="domain" description="Radical SAM core" evidence="6">
    <location>
        <begin position="18"/>
        <end position="184"/>
    </location>
</feature>
<evidence type="ECO:0000256" key="2">
    <source>
        <dbReference type="ARBA" id="ARBA00022691"/>
    </source>
</evidence>
<dbReference type="PANTHER" id="PTHR42836:SF1">
    <property type="entry name" value="7-CARBOXY-7-DEAZAGUANINE SYNTHASE"/>
    <property type="match status" value="1"/>
</dbReference>
<comment type="caution">
    <text evidence="7">The sequence shown here is derived from an EMBL/GenBank/DDBJ whole genome shotgun (WGS) entry which is preliminary data.</text>
</comment>
<protein>
    <submittedName>
        <fullName evidence="7">TatD family nuclease-associated radical SAM protein</fullName>
    </submittedName>
</protein>
<dbReference type="AlphaFoldDB" id="A0AAW7ZBH3"/>
<organism evidence="7 8">
    <name type="scientific">Desulforamulus aquiferis</name>
    <dbReference type="NCBI Taxonomy" id="1397668"/>
    <lineage>
        <taxon>Bacteria</taxon>
        <taxon>Bacillati</taxon>
        <taxon>Bacillota</taxon>
        <taxon>Clostridia</taxon>
        <taxon>Eubacteriales</taxon>
        <taxon>Peptococcaceae</taxon>
        <taxon>Desulforamulus</taxon>
    </lineage>
</organism>
<dbReference type="PANTHER" id="PTHR42836">
    <property type="entry name" value="7-CARBOXY-7-DEAZAGUANINE SYNTHASE"/>
    <property type="match status" value="1"/>
</dbReference>
<dbReference type="SFLD" id="SFLDG01111">
    <property type="entry name" value="Uncharacterised_Radical_SAM_Su"/>
    <property type="match status" value="1"/>
</dbReference>
<dbReference type="NCBIfam" id="TIGR04038">
    <property type="entry name" value="tatD_link_rSAM"/>
    <property type="match status" value="1"/>
</dbReference>
<dbReference type="InterPro" id="IPR058240">
    <property type="entry name" value="rSAM_sf"/>
</dbReference>
<keyword evidence="3" id="KW-0479">Metal-binding</keyword>
<dbReference type="Pfam" id="PF04055">
    <property type="entry name" value="Radical_SAM"/>
    <property type="match status" value="1"/>
</dbReference>
<dbReference type="Proteomes" id="UP001172911">
    <property type="component" value="Unassembled WGS sequence"/>
</dbReference>
<evidence type="ECO:0000256" key="5">
    <source>
        <dbReference type="ARBA" id="ARBA00023014"/>
    </source>
</evidence>
<keyword evidence="5" id="KW-0411">Iron-sulfur</keyword>
<dbReference type="InterPro" id="IPR023821">
    <property type="entry name" value="rSAM_TatD-assoc"/>
</dbReference>
<keyword evidence="2" id="KW-0949">S-adenosyl-L-methionine</keyword>
<evidence type="ECO:0000313" key="8">
    <source>
        <dbReference type="Proteomes" id="UP001172911"/>
    </source>
</evidence>
<gene>
    <name evidence="7" type="ORF">P6N53_02730</name>
</gene>
<reference evidence="7" key="2">
    <citation type="submission" date="2023-03" db="EMBL/GenBank/DDBJ databases">
        <authorList>
            <person name="Zhang Z."/>
        </authorList>
    </citation>
    <scope>NUCLEOTIDE SEQUENCE</scope>
    <source>
        <strain evidence="7">DSA</strain>
    </source>
</reference>
<dbReference type="InterPro" id="IPR013785">
    <property type="entry name" value="Aldolase_TIM"/>
</dbReference>
<evidence type="ECO:0000256" key="1">
    <source>
        <dbReference type="ARBA" id="ARBA00022485"/>
    </source>
</evidence>
<dbReference type="GO" id="GO:0051539">
    <property type="term" value="F:4 iron, 4 sulfur cluster binding"/>
    <property type="evidence" value="ECO:0007669"/>
    <property type="project" value="UniProtKB-KW"/>
</dbReference>
<dbReference type="Gene3D" id="3.20.20.70">
    <property type="entry name" value="Aldolase class I"/>
    <property type="match status" value="1"/>
</dbReference>